<protein>
    <submittedName>
        <fullName evidence="7">Carboxyl-terminal processing protease</fullName>
    </submittedName>
</protein>
<dbReference type="InterPro" id="IPR036365">
    <property type="entry name" value="PGBD-like_sf"/>
</dbReference>
<dbReference type="SUPFAM" id="SSF47090">
    <property type="entry name" value="PGBD-like"/>
    <property type="match status" value="1"/>
</dbReference>
<evidence type="ECO:0000256" key="3">
    <source>
        <dbReference type="ARBA" id="ARBA00022801"/>
    </source>
</evidence>
<dbReference type="GO" id="GO:0006508">
    <property type="term" value="P:proteolysis"/>
    <property type="evidence" value="ECO:0007669"/>
    <property type="project" value="UniProtKB-KW"/>
</dbReference>
<feature type="domain" description="PDZ" evidence="6">
    <location>
        <begin position="88"/>
        <end position="156"/>
    </location>
</feature>
<dbReference type="PANTHER" id="PTHR32060">
    <property type="entry name" value="TAIL-SPECIFIC PROTEASE"/>
    <property type="match status" value="1"/>
</dbReference>
<evidence type="ECO:0000256" key="4">
    <source>
        <dbReference type="ARBA" id="ARBA00022825"/>
    </source>
</evidence>
<dbReference type="SUPFAM" id="SSF52096">
    <property type="entry name" value="ClpP/crotonase"/>
    <property type="match status" value="1"/>
</dbReference>
<dbReference type="Gene3D" id="3.30.750.44">
    <property type="match status" value="1"/>
</dbReference>
<dbReference type="Gene3D" id="1.10.101.10">
    <property type="entry name" value="PGBD-like superfamily/PGBD"/>
    <property type="match status" value="1"/>
</dbReference>
<dbReference type="InterPro" id="IPR036366">
    <property type="entry name" value="PGBDSf"/>
</dbReference>
<dbReference type="InterPro" id="IPR004447">
    <property type="entry name" value="Peptidase_S41A"/>
</dbReference>
<evidence type="ECO:0000256" key="1">
    <source>
        <dbReference type="ARBA" id="ARBA00009179"/>
    </source>
</evidence>
<dbReference type="EMBL" id="CP016893">
    <property type="protein sequence ID" value="AST57271.1"/>
    <property type="molecule type" value="Genomic_DNA"/>
</dbReference>
<keyword evidence="2 5" id="KW-0645">Protease</keyword>
<organism evidence="7 8">
    <name type="scientific">Thermoanaerobacterium thermosaccharolyticum</name>
    <name type="common">Clostridium thermosaccharolyticum</name>
    <dbReference type="NCBI Taxonomy" id="1517"/>
    <lineage>
        <taxon>Bacteria</taxon>
        <taxon>Bacillati</taxon>
        <taxon>Bacillota</taxon>
        <taxon>Clostridia</taxon>
        <taxon>Thermoanaerobacterales</taxon>
        <taxon>Thermoanaerobacteraceae</taxon>
        <taxon>Thermoanaerobacterium</taxon>
    </lineage>
</organism>
<dbReference type="Pfam" id="PF17820">
    <property type="entry name" value="PDZ_6"/>
    <property type="match status" value="1"/>
</dbReference>
<dbReference type="RefSeq" id="WP_094397150.1">
    <property type="nucleotide sequence ID" value="NZ_CP016893.1"/>
</dbReference>
<evidence type="ECO:0000256" key="5">
    <source>
        <dbReference type="RuleBase" id="RU004404"/>
    </source>
</evidence>
<dbReference type="CDD" id="cd06782">
    <property type="entry name" value="cpPDZ_CPP-like"/>
    <property type="match status" value="1"/>
</dbReference>
<dbReference type="AlphaFoldDB" id="A0A223HXR9"/>
<dbReference type="PANTHER" id="PTHR32060:SF30">
    <property type="entry name" value="CARBOXY-TERMINAL PROCESSING PROTEASE CTPA"/>
    <property type="match status" value="1"/>
</dbReference>
<dbReference type="Gene3D" id="2.30.42.10">
    <property type="match status" value="1"/>
</dbReference>
<dbReference type="InterPro" id="IPR005151">
    <property type="entry name" value="Tail-specific_protease"/>
</dbReference>
<dbReference type="InterPro" id="IPR036034">
    <property type="entry name" value="PDZ_sf"/>
</dbReference>
<dbReference type="SMART" id="SM00245">
    <property type="entry name" value="TSPc"/>
    <property type="match status" value="1"/>
</dbReference>
<dbReference type="CDD" id="cd07560">
    <property type="entry name" value="Peptidase_S41_CPP"/>
    <property type="match status" value="1"/>
</dbReference>
<comment type="similarity">
    <text evidence="1 5">Belongs to the peptidase S41A family.</text>
</comment>
<name>A0A223HXR9_THETR</name>
<evidence type="ECO:0000313" key="8">
    <source>
        <dbReference type="Proteomes" id="UP000214975"/>
    </source>
</evidence>
<dbReference type="InterPro" id="IPR001478">
    <property type="entry name" value="PDZ"/>
</dbReference>
<dbReference type="InterPro" id="IPR041489">
    <property type="entry name" value="PDZ_6"/>
</dbReference>
<dbReference type="SMART" id="SM00228">
    <property type="entry name" value="PDZ"/>
    <property type="match status" value="1"/>
</dbReference>
<dbReference type="Pfam" id="PF03572">
    <property type="entry name" value="Peptidase_S41"/>
    <property type="match status" value="1"/>
</dbReference>
<evidence type="ECO:0000256" key="2">
    <source>
        <dbReference type="ARBA" id="ARBA00022670"/>
    </source>
</evidence>
<proteinExistence type="inferred from homology"/>
<accession>A0A223HXR9</accession>
<dbReference type="GO" id="GO:0008236">
    <property type="term" value="F:serine-type peptidase activity"/>
    <property type="evidence" value="ECO:0007669"/>
    <property type="project" value="UniProtKB-KW"/>
</dbReference>
<dbReference type="Pfam" id="PF01471">
    <property type="entry name" value="PG_binding_1"/>
    <property type="match status" value="1"/>
</dbReference>
<dbReference type="InterPro" id="IPR029045">
    <property type="entry name" value="ClpP/crotonase-like_dom_sf"/>
</dbReference>
<dbReference type="PROSITE" id="PS50106">
    <property type="entry name" value="PDZ"/>
    <property type="match status" value="1"/>
</dbReference>
<dbReference type="SUPFAM" id="SSF50156">
    <property type="entry name" value="PDZ domain-like"/>
    <property type="match status" value="1"/>
</dbReference>
<gene>
    <name evidence="7" type="ORF">Thert_01179</name>
</gene>
<dbReference type="NCBIfam" id="TIGR00225">
    <property type="entry name" value="prc"/>
    <property type="match status" value="1"/>
</dbReference>
<dbReference type="GO" id="GO:0007165">
    <property type="term" value="P:signal transduction"/>
    <property type="evidence" value="ECO:0007669"/>
    <property type="project" value="TreeGrafter"/>
</dbReference>
<keyword evidence="3 5" id="KW-0378">Hydrolase</keyword>
<dbReference type="GO" id="GO:0004175">
    <property type="term" value="F:endopeptidase activity"/>
    <property type="evidence" value="ECO:0007669"/>
    <property type="project" value="TreeGrafter"/>
</dbReference>
<reference evidence="7 8" key="1">
    <citation type="submission" date="2016-08" db="EMBL/GenBank/DDBJ databases">
        <title>A novel genetic cassette of butanologenic Thermoanaerobacterium thermosaccharolyticum that directly convert cellulose to butanol.</title>
        <authorList>
            <person name="Li T."/>
            <person name="He J."/>
        </authorList>
    </citation>
    <scope>NUCLEOTIDE SEQUENCE [LARGE SCALE GENOMIC DNA]</scope>
    <source>
        <strain evidence="7 8">TG57</strain>
    </source>
</reference>
<dbReference type="GO" id="GO:0030288">
    <property type="term" value="C:outer membrane-bounded periplasmic space"/>
    <property type="evidence" value="ECO:0007669"/>
    <property type="project" value="TreeGrafter"/>
</dbReference>
<evidence type="ECO:0000259" key="6">
    <source>
        <dbReference type="PROSITE" id="PS50106"/>
    </source>
</evidence>
<dbReference type="InterPro" id="IPR002477">
    <property type="entry name" value="Peptidoglycan-bd-like"/>
</dbReference>
<dbReference type="Proteomes" id="UP000214975">
    <property type="component" value="Chromosome"/>
</dbReference>
<keyword evidence="4 5" id="KW-0720">Serine protease</keyword>
<dbReference type="Gene3D" id="3.90.226.10">
    <property type="entry name" value="2-enoyl-CoA Hydratase, Chain A, domain 1"/>
    <property type="match status" value="1"/>
</dbReference>
<evidence type="ECO:0000313" key="7">
    <source>
        <dbReference type="EMBL" id="AST57271.1"/>
    </source>
</evidence>
<sequence>MRRYLSFFLSFVIVLSLVFSVPSATYAATNTAESNSISSYLDDLGSLMQFIKDNYAGDITYDQMEEGAIKGILSSLDKYSTYFTKDEMDSFTESTSGTFTGVGMVVEQRDNDIVVVSTVDGSPAQKAGVKSGYIVVSVDGKDVTGMSVNDVTNLIKGEKGTKVKIGFLVNGKTVEYEITRDVIKINPVSYKIINGIGYIDISEFNGNTEDNVAKALDYMDQNNIKKLVIDLRDNPGGYLSEAVAVSNFFVPAGPVVTVAMNGGNNQTYYSFLKNQKYKIAVLINNGTASAAEILAGAIQDTKAGVLVGENSYGKGTVQEVFSFSDGSGIKLTIAKYLLPSGRWIDGTGLKPDVEVKDSRVTLPELVYTKDIKKGDTGNDVELLQSYLSLLGYYKGEPNGYFGNDTYDALVSFQKYAGIPATGVLDRGTTDALSYFYGLTLNNDAQLNKAIELLNQQ</sequence>